<dbReference type="EMBL" id="QNUK01000387">
    <property type="protein sequence ID" value="KAF5894179.1"/>
    <property type="molecule type" value="Genomic_DNA"/>
</dbReference>
<keyword evidence="1" id="KW-0946">Virion</keyword>
<name>A0A8J4WW89_CLAMG</name>
<comment type="caution">
    <text evidence="1">The sequence shown here is derived from an EMBL/GenBank/DDBJ whole genome shotgun (WGS) entry which is preliminary data.</text>
</comment>
<evidence type="ECO:0000313" key="2">
    <source>
        <dbReference type="Proteomes" id="UP000727407"/>
    </source>
</evidence>
<dbReference type="AlphaFoldDB" id="A0A8J4WW89"/>
<keyword evidence="1" id="KW-0261">Viral envelope protein</keyword>
<evidence type="ECO:0000313" key="1">
    <source>
        <dbReference type="EMBL" id="KAF5894179.1"/>
    </source>
</evidence>
<gene>
    <name evidence="1" type="primary">env</name>
    <name evidence="1" type="ORF">DAT39_016114</name>
</gene>
<proteinExistence type="predicted"/>
<accession>A0A8J4WW89</accession>
<feature type="non-terminal residue" evidence="1">
    <location>
        <position position="59"/>
    </location>
</feature>
<organism evidence="1 2">
    <name type="scientific">Clarias magur</name>
    <name type="common">Asian catfish</name>
    <name type="synonym">Macropteronotus magur</name>
    <dbReference type="NCBI Taxonomy" id="1594786"/>
    <lineage>
        <taxon>Eukaryota</taxon>
        <taxon>Metazoa</taxon>
        <taxon>Chordata</taxon>
        <taxon>Craniata</taxon>
        <taxon>Vertebrata</taxon>
        <taxon>Euteleostomi</taxon>
        <taxon>Actinopterygii</taxon>
        <taxon>Neopterygii</taxon>
        <taxon>Teleostei</taxon>
        <taxon>Ostariophysi</taxon>
        <taxon>Siluriformes</taxon>
        <taxon>Clariidae</taxon>
        <taxon>Clarias</taxon>
    </lineage>
</organism>
<dbReference type="Proteomes" id="UP000727407">
    <property type="component" value="Unassembled WGS sequence"/>
</dbReference>
<keyword evidence="2" id="KW-1185">Reference proteome</keyword>
<protein>
    <submittedName>
        <fullName evidence="1">Envelope glycoprotein</fullName>
    </submittedName>
</protein>
<reference evidence="1" key="1">
    <citation type="submission" date="2020-07" db="EMBL/GenBank/DDBJ databases">
        <title>Clarias magur genome sequencing, assembly and annotation.</title>
        <authorList>
            <person name="Kushwaha B."/>
            <person name="Kumar R."/>
            <person name="Das P."/>
            <person name="Joshi C.G."/>
            <person name="Kumar D."/>
            <person name="Nagpure N.S."/>
            <person name="Pandey M."/>
            <person name="Agarwal S."/>
            <person name="Srivastava S."/>
            <person name="Singh M."/>
            <person name="Sahoo L."/>
            <person name="Jayasankar P."/>
            <person name="Meher P.K."/>
            <person name="Koringa P.G."/>
            <person name="Iquebal M.A."/>
            <person name="Das S.P."/>
            <person name="Bit A."/>
            <person name="Patnaik S."/>
            <person name="Patel N."/>
            <person name="Shah T.M."/>
            <person name="Hinsu A."/>
            <person name="Jena J.K."/>
        </authorList>
    </citation>
    <scope>NUCLEOTIDE SEQUENCE</scope>
    <source>
        <strain evidence="1">CIFAMagur01</strain>
        <tissue evidence="1">Testis</tissue>
    </source>
</reference>
<sequence length="59" mass="6267">MQTVFIFLSPPRGQQPSEGRGQGTDSANVFALSASVPVLQDASAVMYCCTTANPTKRSF</sequence>